<evidence type="ECO:0000313" key="7">
    <source>
        <dbReference type="Proteomes" id="UP000189580"/>
    </source>
</evidence>
<evidence type="ECO:0000256" key="3">
    <source>
        <dbReference type="PROSITE-ProRule" id="PRU00125"/>
    </source>
</evidence>
<evidence type="ECO:0000256" key="4">
    <source>
        <dbReference type="SAM" id="MobiDB-lite"/>
    </source>
</evidence>
<feature type="compositionally biased region" description="Basic and acidic residues" evidence="4">
    <location>
        <begin position="24"/>
        <end position="37"/>
    </location>
</feature>
<feature type="compositionally biased region" description="Low complexity" evidence="4">
    <location>
        <begin position="212"/>
        <end position="224"/>
    </location>
</feature>
<dbReference type="PANTHER" id="PTHR24216">
    <property type="entry name" value="PAXILLIN-RELATED"/>
    <property type="match status" value="1"/>
</dbReference>
<accession>A0A161HHY1</accession>
<dbReference type="GeneID" id="30035434"/>
<feature type="domain" description="LIM zinc-binding" evidence="5">
    <location>
        <begin position="346"/>
        <end position="408"/>
    </location>
</feature>
<dbReference type="CDD" id="cd08368">
    <property type="entry name" value="LIM"/>
    <property type="match status" value="1"/>
</dbReference>
<dbReference type="GO" id="GO:0046872">
    <property type="term" value="F:metal ion binding"/>
    <property type="evidence" value="ECO:0007669"/>
    <property type="project" value="UniProtKB-KW"/>
</dbReference>
<dbReference type="OrthoDB" id="1112565at2759"/>
<dbReference type="Gene3D" id="2.10.110.10">
    <property type="entry name" value="Cysteine Rich Protein"/>
    <property type="match status" value="2"/>
</dbReference>
<gene>
    <name evidence="6" type="primary">PXL1</name>
    <name evidence="6" type="ORF">AWJ20_3414</name>
</gene>
<keyword evidence="7" id="KW-1185">Reference proteome</keyword>
<feature type="compositionally biased region" description="Low complexity" evidence="4">
    <location>
        <begin position="140"/>
        <end position="160"/>
    </location>
</feature>
<proteinExistence type="predicted"/>
<dbReference type="SMART" id="SM00132">
    <property type="entry name" value="LIM"/>
    <property type="match status" value="2"/>
</dbReference>
<dbReference type="InterPro" id="IPR001781">
    <property type="entry name" value="Znf_LIM"/>
</dbReference>
<name>A0A161HHY1_9ASCO</name>
<evidence type="ECO:0000256" key="1">
    <source>
        <dbReference type="ARBA" id="ARBA00022723"/>
    </source>
</evidence>
<evidence type="ECO:0000259" key="5">
    <source>
        <dbReference type="PROSITE" id="PS50023"/>
    </source>
</evidence>
<reference evidence="6 7" key="1">
    <citation type="submission" date="2016-02" db="EMBL/GenBank/DDBJ databases">
        <title>Complete genome sequence and transcriptome regulation of the pentose utilising yeast Sugiyamaella lignohabitans.</title>
        <authorList>
            <person name="Bellasio M."/>
            <person name="Peymann A."/>
            <person name="Valli M."/>
            <person name="Sipitzky M."/>
            <person name="Graf A."/>
            <person name="Sauer M."/>
            <person name="Marx H."/>
            <person name="Mattanovich D."/>
        </authorList>
    </citation>
    <scope>NUCLEOTIDE SEQUENCE [LARGE SCALE GENOMIC DNA]</scope>
    <source>
        <strain evidence="6 7">CBS 10342</strain>
    </source>
</reference>
<feature type="compositionally biased region" description="Low complexity" evidence="4">
    <location>
        <begin position="191"/>
        <end position="200"/>
    </location>
</feature>
<dbReference type="AlphaFoldDB" id="A0A161HHY1"/>
<evidence type="ECO:0000256" key="2">
    <source>
        <dbReference type="ARBA" id="ARBA00022833"/>
    </source>
</evidence>
<evidence type="ECO:0000313" key="6">
    <source>
        <dbReference type="EMBL" id="ANB15770.1"/>
    </source>
</evidence>
<dbReference type="EMBL" id="CP014503">
    <property type="protein sequence ID" value="ANB15770.1"/>
    <property type="molecule type" value="Genomic_DNA"/>
</dbReference>
<keyword evidence="2 3" id="KW-0862">Zinc</keyword>
<keyword evidence="3" id="KW-0440">LIM domain</keyword>
<dbReference type="Pfam" id="PF00412">
    <property type="entry name" value="LIM"/>
    <property type="match status" value="2"/>
</dbReference>
<feature type="region of interest" description="Disordered" evidence="4">
    <location>
        <begin position="24"/>
        <end position="226"/>
    </location>
</feature>
<dbReference type="KEGG" id="slb:AWJ20_3414"/>
<dbReference type="PROSITE" id="PS00478">
    <property type="entry name" value="LIM_DOMAIN_1"/>
    <property type="match status" value="1"/>
</dbReference>
<feature type="compositionally biased region" description="Low complexity" evidence="4">
    <location>
        <begin position="39"/>
        <end position="56"/>
    </location>
</feature>
<feature type="compositionally biased region" description="Low complexity" evidence="4">
    <location>
        <begin position="99"/>
        <end position="112"/>
    </location>
</feature>
<dbReference type="PROSITE" id="PS50023">
    <property type="entry name" value="LIM_DOMAIN_2"/>
    <property type="match status" value="1"/>
</dbReference>
<dbReference type="SUPFAM" id="SSF57716">
    <property type="entry name" value="Glucocorticoid receptor-like (DNA-binding domain)"/>
    <property type="match status" value="1"/>
</dbReference>
<feature type="compositionally biased region" description="Basic and acidic residues" evidence="4">
    <location>
        <begin position="201"/>
        <end position="211"/>
    </location>
</feature>
<dbReference type="PANTHER" id="PTHR24216:SF65">
    <property type="entry name" value="PAXILLIN-LIKE PROTEIN 1"/>
    <property type="match status" value="1"/>
</dbReference>
<dbReference type="Proteomes" id="UP000189580">
    <property type="component" value="Chromosome b"/>
</dbReference>
<dbReference type="RefSeq" id="XP_018738247.1">
    <property type="nucleotide sequence ID" value="XM_018880427.1"/>
</dbReference>
<dbReference type="GO" id="GO:0030695">
    <property type="term" value="F:GTPase regulator activity"/>
    <property type="evidence" value="ECO:0007669"/>
    <property type="project" value="UniProtKB-ARBA"/>
</dbReference>
<sequence length="507" mass="55493">MQDSAFPQFLPGVPVKSVYERAGFDINKEKAYRERSRPSSRATSSRQTSSRASQRSGAYGSPNLSIMTGSFGSSGSPLPSPRLPNSGRKTPQSPLFYENTNSFTTHSNSSSTGVGFTFESKNHHKASDSGSSISAEGEYNSNTSTPHTSHSSTDSMSPLSGLRITKSEDNQVPEIPPRKNSHHSLDRINMGSSRASNHSHSSSDARSDARSSRASSRSSSRNGSFVMATVKQRTNISAFSSIDESSDNMAANEIYVSALSSPPSSSTESIFSTANEMSSSTSSTSLENVLKQVPEEDSMLETSQESLTQEPYQGLQNYHNSGFPEENSVANALLSASKKHRNVRPKICRGCNEQIIGKCVSSQDGRVSGKWHRLCFTCHRCSAAFESEFYVLNDLPYCDFCYHIENDSICQGCGHGIEGECLETSSAPRTRKSSMPESSTVDDKAPDDYFKRYHPGCLSCSECKNVIIDEEYYIVSGTTLCAMHAFTYREGATSPEMEKRQTRLMMM</sequence>
<keyword evidence="1 3" id="KW-0479">Metal-binding</keyword>
<feature type="compositionally biased region" description="Low complexity" evidence="4">
    <location>
        <begin position="69"/>
        <end position="88"/>
    </location>
</feature>
<protein>
    <submittedName>
        <fullName evidence="6">Pxl1p</fullName>
    </submittedName>
</protein>
<organism evidence="6 7">
    <name type="scientific">Sugiyamaella lignohabitans</name>
    <dbReference type="NCBI Taxonomy" id="796027"/>
    <lineage>
        <taxon>Eukaryota</taxon>
        <taxon>Fungi</taxon>
        <taxon>Dikarya</taxon>
        <taxon>Ascomycota</taxon>
        <taxon>Saccharomycotina</taxon>
        <taxon>Dipodascomycetes</taxon>
        <taxon>Dipodascales</taxon>
        <taxon>Trichomonascaceae</taxon>
        <taxon>Sugiyamaella</taxon>
    </lineage>
</organism>